<dbReference type="PANTHER" id="PTHR39084">
    <property type="entry name" value="MEMBRANE PROTEIN-RELATED"/>
    <property type="match status" value="1"/>
</dbReference>
<organism evidence="4 5">
    <name type="scientific">Bradyrhizobium betae</name>
    <dbReference type="NCBI Taxonomy" id="244734"/>
    <lineage>
        <taxon>Bacteria</taxon>
        <taxon>Pseudomonadati</taxon>
        <taxon>Pseudomonadota</taxon>
        <taxon>Alphaproteobacteria</taxon>
        <taxon>Hyphomicrobiales</taxon>
        <taxon>Nitrobacteraceae</taxon>
        <taxon>Bradyrhizobium</taxon>
    </lineage>
</organism>
<feature type="domain" description="DUF4010" evidence="3">
    <location>
        <begin position="178"/>
        <end position="387"/>
    </location>
</feature>
<proteinExistence type="predicted"/>
<accession>A0A5P6PBY7</accession>
<feature type="transmembrane region" description="Helical" evidence="1">
    <location>
        <begin position="331"/>
        <end position="352"/>
    </location>
</feature>
<feature type="transmembrane region" description="Helical" evidence="1">
    <location>
        <begin position="44"/>
        <end position="77"/>
    </location>
</feature>
<dbReference type="PANTHER" id="PTHR39084:SF1">
    <property type="entry name" value="DUF4010 DOMAIN-CONTAINING PROTEIN"/>
    <property type="match status" value="1"/>
</dbReference>
<feature type="transmembrane region" description="Helical" evidence="1">
    <location>
        <begin position="97"/>
        <end position="122"/>
    </location>
</feature>
<name>A0A5P6PBY7_9BRAD</name>
<feature type="transmembrane region" description="Helical" evidence="1">
    <location>
        <begin position="6"/>
        <end position="23"/>
    </location>
</feature>
<dbReference type="Proteomes" id="UP000325641">
    <property type="component" value="Chromosome"/>
</dbReference>
<evidence type="ECO:0000256" key="1">
    <source>
        <dbReference type="SAM" id="Phobius"/>
    </source>
</evidence>
<evidence type="ECO:0000313" key="5">
    <source>
        <dbReference type="Proteomes" id="UP000325641"/>
    </source>
</evidence>
<evidence type="ECO:0000259" key="2">
    <source>
        <dbReference type="Pfam" id="PF02308"/>
    </source>
</evidence>
<feature type="domain" description="MgtC/SapB/SrpB/YhiD N-terminal" evidence="2">
    <location>
        <begin position="11"/>
        <end position="130"/>
    </location>
</feature>
<sequence>MPLIEPVVLNLAVALGIGLLIGVERERRKGFGPARSPAGIRTFATASLAGAVSFAAGGQILFSIVTAGVIALVAVAYWRGHEDDPGLTTEIALTVTVLLGGLSMQLPALAGGLGVVVVVLLAAKSRLHRFVRSILNENELQDALTFAAATLVVLPLVPDRQMGPYGSLNPHAIWLIVVLIMAISAVGYVAVRLLGNRFGLPIAGLASGFISSTATIAAMGARVAKAKDTQPAAVAGAVLSSIATIVQMALVLAATSTATLLALAVPLACAGLAASLYGAFFTALAFRQTAEVDLQTGRAFSISTAFVFALTLSVILLACAALRDAFGENGVMIGAAVAGLADTHSAAISVASLVASGKLTPNDAVLPILAGLSTNTVSKMVLAASSGGVSFALRVIPGLLLVAFAAWAAAFYNLFVW</sequence>
<feature type="transmembrane region" description="Helical" evidence="1">
    <location>
        <begin position="260"/>
        <end position="286"/>
    </location>
</feature>
<dbReference type="RefSeq" id="WP_151649417.1">
    <property type="nucleotide sequence ID" value="NZ_CP044543.1"/>
</dbReference>
<dbReference type="KEGG" id="bbet:F8237_27905"/>
<dbReference type="Pfam" id="PF13194">
    <property type="entry name" value="DUF4010"/>
    <property type="match status" value="1"/>
</dbReference>
<feature type="transmembrane region" description="Helical" evidence="1">
    <location>
        <begin position="298"/>
        <end position="319"/>
    </location>
</feature>
<evidence type="ECO:0000259" key="3">
    <source>
        <dbReference type="Pfam" id="PF13194"/>
    </source>
</evidence>
<dbReference type="InterPro" id="IPR025105">
    <property type="entry name" value="DUF4010"/>
</dbReference>
<feature type="transmembrane region" description="Helical" evidence="1">
    <location>
        <begin position="198"/>
        <end position="220"/>
    </location>
</feature>
<dbReference type="InterPro" id="IPR049177">
    <property type="entry name" value="MgtC_SapB_SrpB_YhiD_N"/>
</dbReference>
<keyword evidence="1" id="KW-1133">Transmembrane helix</keyword>
<dbReference type="Pfam" id="PF02308">
    <property type="entry name" value="MgtC"/>
    <property type="match status" value="1"/>
</dbReference>
<gene>
    <name evidence="4" type="ORF">F8237_27905</name>
</gene>
<protein>
    <submittedName>
        <fullName evidence="4">MgtC/SapB family protein</fullName>
    </submittedName>
</protein>
<reference evidence="5" key="1">
    <citation type="submission" date="2019-10" db="EMBL/GenBank/DDBJ databases">
        <title>Complete Genome Sequence of Bradyrhizobium betae type strain PL7HG1T.</title>
        <authorList>
            <person name="Bromfield E.S.P."/>
            <person name="Cloutier S."/>
        </authorList>
    </citation>
    <scope>NUCLEOTIDE SEQUENCE [LARGE SCALE GENOMIC DNA]</scope>
    <source>
        <strain evidence="5">PL7HG1</strain>
    </source>
</reference>
<keyword evidence="1" id="KW-0472">Membrane</keyword>
<feature type="transmembrane region" description="Helical" evidence="1">
    <location>
        <begin position="232"/>
        <end position="253"/>
    </location>
</feature>
<dbReference type="AlphaFoldDB" id="A0A5P6PBY7"/>
<feature type="transmembrane region" description="Helical" evidence="1">
    <location>
        <begin position="364"/>
        <end position="384"/>
    </location>
</feature>
<keyword evidence="1" id="KW-0812">Transmembrane</keyword>
<feature type="transmembrane region" description="Helical" evidence="1">
    <location>
        <begin position="172"/>
        <end position="191"/>
    </location>
</feature>
<dbReference type="OrthoDB" id="9813718at2"/>
<evidence type="ECO:0000313" key="4">
    <source>
        <dbReference type="EMBL" id="QFI75887.1"/>
    </source>
</evidence>
<feature type="transmembrane region" description="Helical" evidence="1">
    <location>
        <begin position="391"/>
        <end position="415"/>
    </location>
</feature>
<dbReference type="EMBL" id="CP044543">
    <property type="protein sequence ID" value="QFI75887.1"/>
    <property type="molecule type" value="Genomic_DNA"/>
</dbReference>